<comment type="caution">
    <text evidence="9">The sequence shown here is derived from an EMBL/GenBank/DDBJ whole genome shotgun (WGS) entry which is preliminary data.</text>
</comment>
<sequence length="402" mass="43765">MASYQYEAADDTGRTQRGLIDADSERSARQSLRARGLVPLSLKMTHKRGQGGVRRSGKKISDADLGWLTRQLASLLAARLPLEAALTATLEQAERKHVAHTLAAVRGDVRAGHRLGEALAAHPRDFPEIYRALVDAGEQSGDLAQVLEKLADYIESRGALRNKILTAFIYPIIVTIVSVGIIIFLLSYVVPQVVGAFSQAKQALPALTQFMLAASDFVQQWGAWTFLGLIAAIVFWRLHLRNPAAKLAWHTRVLRLPVLGRYALGVDVARFAATLAILTSSNVPLLQALEASRRTLNNRKLQAAVDDATGRVREGSALAQALLAQKVFPPLLVHLVGSGERTGELPAMLDRAAKTLSLELERRAMTMTALLEPLMILIMGGIVLLIVLAVMMPIIEINQLVL</sequence>
<keyword evidence="3" id="KW-1003">Cell membrane</keyword>
<keyword evidence="6 7" id="KW-0472">Membrane</keyword>
<evidence type="ECO:0000256" key="7">
    <source>
        <dbReference type="SAM" id="Phobius"/>
    </source>
</evidence>
<dbReference type="InterPro" id="IPR003004">
    <property type="entry name" value="GspF/PilC"/>
</dbReference>
<dbReference type="PRINTS" id="PR00812">
    <property type="entry name" value="BCTERIALGSPF"/>
</dbReference>
<evidence type="ECO:0000256" key="2">
    <source>
        <dbReference type="ARBA" id="ARBA00005745"/>
    </source>
</evidence>
<dbReference type="Pfam" id="PF00482">
    <property type="entry name" value="T2SSF"/>
    <property type="match status" value="2"/>
</dbReference>
<dbReference type="RefSeq" id="WP_226954792.1">
    <property type="nucleotide sequence ID" value="NZ_JACDXW010000005.1"/>
</dbReference>
<dbReference type="InterPro" id="IPR042094">
    <property type="entry name" value="T2SS_GspF_sf"/>
</dbReference>
<evidence type="ECO:0000256" key="1">
    <source>
        <dbReference type="ARBA" id="ARBA00004651"/>
    </source>
</evidence>
<protein>
    <submittedName>
        <fullName evidence="9">Type II secretion system inner membrane protein GspF</fullName>
    </submittedName>
</protein>
<evidence type="ECO:0000259" key="8">
    <source>
        <dbReference type="Pfam" id="PF00482"/>
    </source>
</evidence>
<dbReference type="PANTHER" id="PTHR30012:SF0">
    <property type="entry name" value="TYPE II SECRETION SYSTEM PROTEIN F-RELATED"/>
    <property type="match status" value="1"/>
</dbReference>
<feature type="domain" description="Type II secretion system protein GspF" evidence="8">
    <location>
        <begin position="271"/>
        <end position="393"/>
    </location>
</feature>
<comment type="similarity">
    <text evidence="2">Belongs to the GSP F family.</text>
</comment>
<gene>
    <name evidence="9" type="primary">gspF</name>
    <name evidence="9" type="ORF">H0484_11530</name>
</gene>
<dbReference type="EMBL" id="JACDXW010000005">
    <property type="protein sequence ID" value="MCB5364379.1"/>
    <property type="molecule type" value="Genomic_DNA"/>
</dbReference>
<keyword evidence="10" id="KW-1185">Reference proteome</keyword>
<dbReference type="InterPro" id="IPR018076">
    <property type="entry name" value="T2SS_GspF_dom"/>
</dbReference>
<comment type="subcellular location">
    <subcellularLocation>
        <location evidence="1">Cell membrane</location>
        <topology evidence="1">Multi-pass membrane protein</topology>
    </subcellularLocation>
</comment>
<evidence type="ECO:0000256" key="3">
    <source>
        <dbReference type="ARBA" id="ARBA00022475"/>
    </source>
</evidence>
<dbReference type="NCBIfam" id="TIGR02120">
    <property type="entry name" value="GspF"/>
    <property type="match status" value="1"/>
</dbReference>
<dbReference type="Proteomes" id="UP000776983">
    <property type="component" value="Unassembled WGS sequence"/>
</dbReference>
<name>A0ABS8CEB8_9BURK</name>
<evidence type="ECO:0000256" key="4">
    <source>
        <dbReference type="ARBA" id="ARBA00022692"/>
    </source>
</evidence>
<feature type="transmembrane region" description="Helical" evidence="7">
    <location>
        <begin position="221"/>
        <end position="240"/>
    </location>
</feature>
<evidence type="ECO:0000256" key="6">
    <source>
        <dbReference type="ARBA" id="ARBA00023136"/>
    </source>
</evidence>
<dbReference type="InterPro" id="IPR011850">
    <property type="entry name" value="T2SS_GspF"/>
</dbReference>
<evidence type="ECO:0000313" key="9">
    <source>
        <dbReference type="EMBL" id="MCB5364379.1"/>
    </source>
</evidence>
<evidence type="ECO:0000313" key="10">
    <source>
        <dbReference type="Proteomes" id="UP000776983"/>
    </source>
</evidence>
<evidence type="ECO:0000256" key="5">
    <source>
        <dbReference type="ARBA" id="ARBA00022989"/>
    </source>
</evidence>
<keyword evidence="4 7" id="KW-0812">Transmembrane</keyword>
<reference evidence="9 10" key="1">
    <citation type="submission" date="2020-07" db="EMBL/GenBank/DDBJ databases">
        <title>Pusillimonas sp. nov., isolated from poultry manure in Taiwan.</title>
        <authorList>
            <person name="Lin S.-Y."/>
            <person name="Tang Y.-S."/>
            <person name="Young C.-C."/>
        </authorList>
    </citation>
    <scope>NUCLEOTIDE SEQUENCE [LARGE SCALE GENOMIC DNA]</scope>
    <source>
        <strain evidence="9 10">CC-YST705</strain>
    </source>
</reference>
<dbReference type="PANTHER" id="PTHR30012">
    <property type="entry name" value="GENERAL SECRETION PATHWAY PROTEIN"/>
    <property type="match status" value="1"/>
</dbReference>
<organism evidence="9 10">
    <name type="scientific">Mesopusillimonas faecipullorum</name>
    <dbReference type="NCBI Taxonomy" id="2755040"/>
    <lineage>
        <taxon>Bacteria</taxon>
        <taxon>Pseudomonadati</taxon>
        <taxon>Pseudomonadota</taxon>
        <taxon>Betaproteobacteria</taxon>
        <taxon>Burkholderiales</taxon>
        <taxon>Alcaligenaceae</taxon>
        <taxon>Mesopusillimonas</taxon>
    </lineage>
</organism>
<feature type="transmembrane region" description="Helical" evidence="7">
    <location>
        <begin position="167"/>
        <end position="190"/>
    </location>
</feature>
<proteinExistence type="inferred from homology"/>
<accession>A0ABS8CEB8</accession>
<dbReference type="Gene3D" id="1.20.81.30">
    <property type="entry name" value="Type II secretion system (T2SS), domain F"/>
    <property type="match status" value="2"/>
</dbReference>
<feature type="domain" description="Type II secretion system protein GspF" evidence="8">
    <location>
        <begin position="69"/>
        <end position="191"/>
    </location>
</feature>
<keyword evidence="5 7" id="KW-1133">Transmembrane helix</keyword>
<feature type="transmembrane region" description="Helical" evidence="7">
    <location>
        <begin position="370"/>
        <end position="395"/>
    </location>
</feature>